<name>A7S3K8_NEMVE</name>
<evidence type="ECO:0000313" key="3">
    <source>
        <dbReference type="EMBL" id="EDO41740.1"/>
    </source>
</evidence>
<evidence type="ECO:0000259" key="2">
    <source>
        <dbReference type="Pfam" id="PF09409"/>
    </source>
</evidence>
<feature type="domain" description="PUB" evidence="2">
    <location>
        <begin position="46"/>
        <end position="121"/>
    </location>
</feature>
<reference evidence="3 4" key="1">
    <citation type="journal article" date="2007" name="Science">
        <title>Sea anemone genome reveals ancestral eumetazoan gene repertoire and genomic organization.</title>
        <authorList>
            <person name="Putnam N.H."/>
            <person name="Srivastava M."/>
            <person name="Hellsten U."/>
            <person name="Dirks B."/>
            <person name="Chapman J."/>
            <person name="Salamov A."/>
            <person name="Terry A."/>
            <person name="Shapiro H."/>
            <person name="Lindquist E."/>
            <person name="Kapitonov V.V."/>
            <person name="Jurka J."/>
            <person name="Genikhovich G."/>
            <person name="Grigoriev I.V."/>
            <person name="Lucas S.M."/>
            <person name="Steele R.E."/>
            <person name="Finnerty J.R."/>
            <person name="Technau U."/>
            <person name="Martindale M.Q."/>
            <person name="Rokhsar D.S."/>
        </authorList>
    </citation>
    <scope>NUCLEOTIDE SEQUENCE [LARGE SCALE GENOMIC DNA]</scope>
    <source>
        <strain evidence="4">CH2 X CH6</strain>
    </source>
</reference>
<feature type="compositionally biased region" description="Polar residues" evidence="1">
    <location>
        <begin position="133"/>
        <end position="143"/>
    </location>
</feature>
<dbReference type="KEGG" id="nve:5513565"/>
<dbReference type="CDD" id="cd09212">
    <property type="entry name" value="PUB"/>
    <property type="match status" value="1"/>
</dbReference>
<dbReference type="STRING" id="45351.A7S3K8"/>
<dbReference type="PhylomeDB" id="A7S3K8"/>
<dbReference type="InParanoid" id="A7S3K8"/>
<sequence length="219" mass="24819">MTQRLTTKEKQDKMASGSDGGKVGAGEMEAALDALLEELCKEHGKDSSKTAIETMLRMANNIIQEPNNEKFRNVRTENKTFSTKVWQLPEAQQFMLVWGWTQVEDHLVLASDDIIKPVKHVLQRRLNLLTMQQQRSAASSNRAPVSEKDRVLQEERKRRLEQAKHEKEEKKRIMAQIKADRENLKARQLKDSKARHLQSGGGMKKFEDIGVDLDGGGGG</sequence>
<dbReference type="PANTHER" id="PTHR46713:SF1">
    <property type="entry name" value="F13M7.16 PROTEIN"/>
    <property type="match status" value="1"/>
</dbReference>
<dbReference type="EMBL" id="DS469573">
    <property type="protein sequence ID" value="EDO41740.1"/>
    <property type="molecule type" value="Genomic_DNA"/>
</dbReference>
<protein>
    <recommendedName>
        <fullName evidence="2">PUB domain-containing protein</fullName>
    </recommendedName>
</protein>
<dbReference type="OrthoDB" id="49605at2759"/>
<feature type="compositionally biased region" description="Basic and acidic residues" evidence="1">
    <location>
        <begin position="1"/>
        <end position="13"/>
    </location>
</feature>
<dbReference type="Gene3D" id="1.20.58.2190">
    <property type="match status" value="1"/>
</dbReference>
<feature type="compositionally biased region" description="Basic and acidic residues" evidence="1">
    <location>
        <begin position="145"/>
        <end position="194"/>
    </location>
</feature>
<proteinExistence type="predicted"/>
<evidence type="ECO:0000256" key="1">
    <source>
        <dbReference type="SAM" id="MobiDB-lite"/>
    </source>
</evidence>
<feature type="region of interest" description="Disordered" evidence="1">
    <location>
        <begin position="1"/>
        <end position="24"/>
    </location>
</feature>
<dbReference type="SUPFAM" id="SSF143503">
    <property type="entry name" value="PUG domain-like"/>
    <property type="match status" value="1"/>
</dbReference>
<dbReference type="AlphaFoldDB" id="A7S3K8"/>
<dbReference type="HOGENOM" id="CLU_1262900_0_0_1"/>
<dbReference type="InterPro" id="IPR036339">
    <property type="entry name" value="PUB-like_dom_sf"/>
</dbReference>
<accession>A7S3K8</accession>
<dbReference type="SMART" id="SM00580">
    <property type="entry name" value="PUG"/>
    <property type="match status" value="1"/>
</dbReference>
<gene>
    <name evidence="3" type="ORF">NEMVEDRAFT_v1g242633</name>
</gene>
<dbReference type="eggNOG" id="ENOG502S7XB">
    <property type="taxonomic scope" value="Eukaryota"/>
</dbReference>
<dbReference type="Pfam" id="PF09409">
    <property type="entry name" value="PUB"/>
    <property type="match status" value="1"/>
</dbReference>
<dbReference type="InterPro" id="IPR018997">
    <property type="entry name" value="PUB_domain"/>
</dbReference>
<organism evidence="3 4">
    <name type="scientific">Nematostella vectensis</name>
    <name type="common">Starlet sea anemone</name>
    <dbReference type="NCBI Taxonomy" id="45351"/>
    <lineage>
        <taxon>Eukaryota</taxon>
        <taxon>Metazoa</taxon>
        <taxon>Cnidaria</taxon>
        <taxon>Anthozoa</taxon>
        <taxon>Hexacorallia</taxon>
        <taxon>Actiniaria</taxon>
        <taxon>Edwardsiidae</taxon>
        <taxon>Nematostella</taxon>
    </lineage>
</organism>
<keyword evidence="4" id="KW-1185">Reference proteome</keyword>
<dbReference type="OMA" id="FNIREMA"/>
<feature type="region of interest" description="Disordered" evidence="1">
    <location>
        <begin position="133"/>
        <end position="219"/>
    </location>
</feature>
<dbReference type="Proteomes" id="UP000001593">
    <property type="component" value="Unassembled WGS sequence"/>
</dbReference>
<evidence type="ECO:0000313" key="4">
    <source>
        <dbReference type="Proteomes" id="UP000001593"/>
    </source>
</evidence>
<dbReference type="PANTHER" id="PTHR46713">
    <property type="entry name" value="F13M7.16 PROTEIN"/>
    <property type="match status" value="1"/>
</dbReference>